<feature type="compositionally biased region" description="Acidic residues" evidence="1">
    <location>
        <begin position="10"/>
        <end position="24"/>
    </location>
</feature>
<proteinExistence type="predicted"/>
<feature type="domain" description="Helicase-associated putative binding" evidence="2">
    <location>
        <begin position="29"/>
        <end position="88"/>
    </location>
</feature>
<dbReference type="Proteomes" id="UP000326757">
    <property type="component" value="Unassembled WGS sequence"/>
</dbReference>
<feature type="compositionally biased region" description="Acidic residues" evidence="1">
    <location>
        <begin position="200"/>
        <end position="210"/>
    </location>
</feature>
<feature type="compositionally biased region" description="Basic and acidic residues" evidence="1">
    <location>
        <begin position="184"/>
        <end position="199"/>
    </location>
</feature>
<comment type="caution">
    <text evidence="4">The sequence shown here is derived from an EMBL/GenBank/DDBJ whole genome shotgun (WGS) entry which is preliminary data.</text>
</comment>
<dbReference type="Pfam" id="PF25806">
    <property type="entry name" value="RHH_ERCC6L2"/>
    <property type="match status" value="1"/>
</dbReference>
<dbReference type="EMBL" id="VIGI01000010">
    <property type="protein sequence ID" value="KAB8295190.1"/>
    <property type="molecule type" value="Genomic_DNA"/>
</dbReference>
<dbReference type="Pfam" id="PF14773">
    <property type="entry name" value="VIGSSK"/>
    <property type="match status" value="1"/>
</dbReference>
<dbReference type="OrthoDB" id="413460at2759"/>
<dbReference type="InterPro" id="IPR057931">
    <property type="entry name" value="RHH_ERCC6L2"/>
</dbReference>
<dbReference type="AlphaFoldDB" id="A0A5N6K091"/>
<evidence type="ECO:0000313" key="5">
    <source>
        <dbReference type="Proteomes" id="UP000326757"/>
    </source>
</evidence>
<evidence type="ECO:0000256" key="1">
    <source>
        <dbReference type="SAM" id="MobiDB-lite"/>
    </source>
</evidence>
<gene>
    <name evidence="4" type="ORF">EYC80_007112</name>
</gene>
<feature type="region of interest" description="Disordered" evidence="1">
    <location>
        <begin position="184"/>
        <end position="210"/>
    </location>
</feature>
<feature type="region of interest" description="Disordered" evidence="1">
    <location>
        <begin position="1"/>
        <end position="29"/>
    </location>
</feature>
<sequence length="210" mass="23898">MASFDVQAALDDDDNPLRVDDDDPNSAMSQLAALITEREKDIKRKQKSTPKSDPIAAILASAGVEYTHENSEVVGSSKVEERLSRRAEETGGEIGYGEEVLFASHRQGGNGNENIQYVFHPPEDVMQRQFCTMAKTFGFASATEFAFVVEGWTQKQRTDFLERFYLKRRERLAELEREELEKETAKRLEKMRNDTHVDLEGETESDDNEL</sequence>
<organism evidence="4 5">
    <name type="scientific">Monilinia laxa</name>
    <name type="common">Brown rot fungus</name>
    <name type="synonym">Sclerotinia laxa</name>
    <dbReference type="NCBI Taxonomy" id="61186"/>
    <lineage>
        <taxon>Eukaryota</taxon>
        <taxon>Fungi</taxon>
        <taxon>Dikarya</taxon>
        <taxon>Ascomycota</taxon>
        <taxon>Pezizomycotina</taxon>
        <taxon>Leotiomycetes</taxon>
        <taxon>Helotiales</taxon>
        <taxon>Sclerotiniaceae</taxon>
        <taxon>Monilinia</taxon>
    </lineage>
</organism>
<evidence type="ECO:0000259" key="3">
    <source>
        <dbReference type="Pfam" id="PF25806"/>
    </source>
</evidence>
<protein>
    <submittedName>
        <fullName evidence="4">Uncharacterized protein</fullName>
    </submittedName>
</protein>
<accession>A0A5N6K091</accession>
<dbReference type="InterPro" id="IPR029256">
    <property type="entry name" value="Heliccase-ass-bd"/>
</dbReference>
<feature type="domain" description="ERCC6L2-like ribbon-helix-helix" evidence="3">
    <location>
        <begin position="121"/>
        <end position="192"/>
    </location>
</feature>
<keyword evidence="5" id="KW-1185">Reference proteome</keyword>
<name>A0A5N6K091_MONLA</name>
<evidence type="ECO:0000313" key="4">
    <source>
        <dbReference type="EMBL" id="KAB8295190.1"/>
    </source>
</evidence>
<reference evidence="4 5" key="1">
    <citation type="submission" date="2019-06" db="EMBL/GenBank/DDBJ databases">
        <title>Genome Sequence of the Brown Rot Fungal Pathogen Monilinia laxa.</title>
        <authorList>
            <person name="De Miccolis Angelini R.M."/>
            <person name="Landi L."/>
            <person name="Abate D."/>
            <person name="Pollastro S."/>
            <person name="Romanazzi G."/>
            <person name="Faretra F."/>
        </authorList>
    </citation>
    <scope>NUCLEOTIDE SEQUENCE [LARGE SCALE GENOMIC DNA]</scope>
    <source>
        <strain evidence="4 5">Mlax316</strain>
    </source>
</reference>
<evidence type="ECO:0000259" key="2">
    <source>
        <dbReference type="Pfam" id="PF14773"/>
    </source>
</evidence>